<sequence>MAVCQLSLPNVSRNYHQKKTVIQGKYCRQL</sequence>
<evidence type="ECO:0000313" key="2">
    <source>
        <dbReference type="Proteomes" id="UP000823872"/>
    </source>
</evidence>
<reference evidence="1 2" key="1">
    <citation type="submission" date="2021-02" db="EMBL/GenBank/DDBJ databases">
        <title>Safari Cat Assemblies.</title>
        <authorList>
            <person name="Bredemeyer K.R."/>
            <person name="Murphy W.J."/>
        </authorList>
    </citation>
    <scope>NUCLEOTIDE SEQUENCE [LARGE SCALE GENOMIC DNA]</scope>
</reference>
<name>A0ABI8A4X1_FELCA</name>
<keyword evidence="2" id="KW-1185">Reference proteome</keyword>
<organism evidence="1 2">
    <name type="scientific">Felis catus</name>
    <name type="common">Cat</name>
    <name type="synonym">Felis silvestris catus</name>
    <dbReference type="NCBI Taxonomy" id="9685"/>
    <lineage>
        <taxon>Eukaryota</taxon>
        <taxon>Metazoa</taxon>
        <taxon>Chordata</taxon>
        <taxon>Craniata</taxon>
        <taxon>Vertebrata</taxon>
        <taxon>Euteleostomi</taxon>
        <taxon>Mammalia</taxon>
        <taxon>Eutheria</taxon>
        <taxon>Laurasiatheria</taxon>
        <taxon>Carnivora</taxon>
        <taxon>Feliformia</taxon>
        <taxon>Felidae</taxon>
        <taxon>Felinae</taxon>
        <taxon>Felis</taxon>
    </lineage>
</organism>
<proteinExistence type="predicted"/>
<dbReference type="Proteomes" id="UP000823872">
    <property type="component" value="Chromosome E2"/>
</dbReference>
<protein>
    <submittedName>
        <fullName evidence="1">Uncharacterized protein</fullName>
    </submittedName>
</protein>
<reference evidence="1" key="2">
    <citation type="submission" date="2025-08" db="UniProtKB">
        <authorList>
            <consortium name="Ensembl"/>
        </authorList>
    </citation>
    <scope>IDENTIFICATION</scope>
    <source>
        <strain evidence="1">breed Abyssinian</strain>
    </source>
</reference>
<evidence type="ECO:0000313" key="1">
    <source>
        <dbReference type="Ensembl" id="ENSFCTP00005054167.1"/>
    </source>
</evidence>
<reference evidence="1" key="3">
    <citation type="submission" date="2025-09" db="UniProtKB">
        <authorList>
            <consortium name="Ensembl"/>
        </authorList>
    </citation>
    <scope>IDENTIFICATION</scope>
    <source>
        <strain evidence="1">breed Abyssinian</strain>
    </source>
</reference>
<dbReference type="Ensembl" id="ENSFCTT00005077430.1">
    <property type="protein sequence ID" value="ENSFCTP00005054167.1"/>
    <property type="gene ID" value="ENSFCTG00005027398.1"/>
</dbReference>
<accession>A0ABI8A4X1</accession>
<dbReference type="GeneTree" id="ENSGT00940000154397"/>